<evidence type="ECO:0000259" key="1">
    <source>
        <dbReference type="Pfam" id="PF07993"/>
    </source>
</evidence>
<feature type="domain" description="Thioester reductase (TE)" evidence="1">
    <location>
        <begin position="10"/>
        <end position="147"/>
    </location>
</feature>
<dbReference type="Gene3D" id="3.40.50.720">
    <property type="entry name" value="NAD(P)-binding Rossmann-like Domain"/>
    <property type="match status" value="1"/>
</dbReference>
<dbReference type="Proteomes" id="UP000703674">
    <property type="component" value="Unassembled WGS sequence"/>
</dbReference>
<accession>A0ABX1D504</accession>
<protein>
    <submittedName>
        <fullName evidence="2">NAD-dependent epimerase/dehydratase family protein</fullName>
    </submittedName>
</protein>
<dbReference type="PANTHER" id="PTHR48079">
    <property type="entry name" value="PROTEIN YEEZ"/>
    <property type="match status" value="1"/>
</dbReference>
<organism evidence="2 3">
    <name type="scientific">Salinimicrobium oceani</name>
    <dbReference type="NCBI Taxonomy" id="2722702"/>
    <lineage>
        <taxon>Bacteria</taxon>
        <taxon>Pseudomonadati</taxon>
        <taxon>Bacteroidota</taxon>
        <taxon>Flavobacteriia</taxon>
        <taxon>Flavobacteriales</taxon>
        <taxon>Flavobacteriaceae</taxon>
        <taxon>Salinimicrobium</taxon>
    </lineage>
</organism>
<sequence>YTNSSEETEELFNRIEWVKADITDIPSLKKVFENVDYVYHCAAVVSFDTSRDAELRKVNIEGTANVVNFCIKNEIKKLCFVSSIATFDLKPGEKEITEGSFWNKELNHNMYAITKYGAEMEVWRASQEGVPVVIVNPGVIIGPGFWNDGSGKIFKKMDSGLDYYIPKTTGFVGVWDVVKSMRELMASSVKNEQFIVISENLSFREIFSLTAKALEKPAPNKKLKKWMVFMGWVWQEASGIFSSQEKQLDRRSQKSLFEHTFYSAEKIKAEL</sequence>
<keyword evidence="3" id="KW-1185">Reference proteome</keyword>
<evidence type="ECO:0000313" key="3">
    <source>
        <dbReference type="Proteomes" id="UP000703674"/>
    </source>
</evidence>
<gene>
    <name evidence="2" type="ORF">HC175_15550</name>
</gene>
<reference evidence="2 3" key="1">
    <citation type="submission" date="2020-03" db="EMBL/GenBank/DDBJ databases">
        <title>Salinimicrobium sp. nov, isolated from SCS.</title>
        <authorList>
            <person name="Cao W.R."/>
        </authorList>
    </citation>
    <scope>NUCLEOTIDE SEQUENCE [LARGE SCALE GENOMIC DNA]</scope>
    <source>
        <strain evidence="3">J15B91</strain>
    </source>
</reference>
<name>A0ABX1D504_9FLAO</name>
<evidence type="ECO:0000313" key="2">
    <source>
        <dbReference type="EMBL" id="NJW54324.1"/>
    </source>
</evidence>
<dbReference type="PANTHER" id="PTHR48079:SF6">
    <property type="entry name" value="NAD(P)-BINDING DOMAIN-CONTAINING PROTEIN-RELATED"/>
    <property type="match status" value="1"/>
</dbReference>
<feature type="non-terminal residue" evidence="2">
    <location>
        <position position="271"/>
    </location>
</feature>
<dbReference type="InterPro" id="IPR036291">
    <property type="entry name" value="NAD(P)-bd_dom_sf"/>
</dbReference>
<dbReference type="SUPFAM" id="SSF51735">
    <property type="entry name" value="NAD(P)-binding Rossmann-fold domains"/>
    <property type="match status" value="1"/>
</dbReference>
<dbReference type="InterPro" id="IPR051783">
    <property type="entry name" value="NAD(P)-dependent_oxidoreduct"/>
</dbReference>
<dbReference type="Pfam" id="PF07993">
    <property type="entry name" value="NAD_binding_4"/>
    <property type="match status" value="1"/>
</dbReference>
<dbReference type="RefSeq" id="WP_168139364.1">
    <property type="nucleotide sequence ID" value="NZ_JAAVJR010000089.1"/>
</dbReference>
<dbReference type="EMBL" id="JAAVJR010000089">
    <property type="protein sequence ID" value="NJW54324.1"/>
    <property type="molecule type" value="Genomic_DNA"/>
</dbReference>
<proteinExistence type="predicted"/>
<feature type="non-terminal residue" evidence="2">
    <location>
        <position position="1"/>
    </location>
</feature>
<comment type="caution">
    <text evidence="2">The sequence shown here is derived from an EMBL/GenBank/DDBJ whole genome shotgun (WGS) entry which is preliminary data.</text>
</comment>
<dbReference type="InterPro" id="IPR013120">
    <property type="entry name" value="FAR_NAD-bd"/>
</dbReference>